<dbReference type="Proteomes" id="UP001152607">
    <property type="component" value="Unassembled WGS sequence"/>
</dbReference>
<feature type="compositionally biased region" description="Basic and acidic residues" evidence="1">
    <location>
        <begin position="213"/>
        <end position="222"/>
    </location>
</feature>
<dbReference type="OrthoDB" id="5363079at2759"/>
<dbReference type="SMART" id="SM00976">
    <property type="entry name" value="Telo_bind"/>
    <property type="match status" value="1"/>
</dbReference>
<dbReference type="EMBL" id="CAOQHR010000002">
    <property type="protein sequence ID" value="CAI6307765.1"/>
    <property type="molecule type" value="Genomic_DNA"/>
</dbReference>
<feature type="compositionally biased region" description="Polar residues" evidence="1">
    <location>
        <begin position="252"/>
        <end position="262"/>
    </location>
</feature>
<sequence>MEYTPIAELRPELPGLESQQCRAVVTLIWPYSSSARQFALLLADPNIRLRRNNGQVRARFFGSSARAMASTGVGIGDEVVLSLRGASFVREDTVSTPGKSIDYELEYTQTVALQISRHGTELATLDLVDVAPTPAIRSPVRPTPHKPALSAIEEPGRWSSPAFLKRARLSQGPVFEAGYDPFTDDIEDEHARKRRRKSYRDWSAWKYSNRTPSPEKEERSSEDLDDVYTSPTRPTKLPRTPVSPLKPDQPSHKTSPSEQNQVIGLCNDDEKEHEDTGRGTNEDRIEHRTNLDPDARTEAKNDKTKTLSDQLADSGFVRNNDDYDLYVDPSGSPPYASQPISQYPSVDGSVQDSQRVEILLDEVDDVPDVIADEDQGEQNEQATEYIDIPLPMHSHVEEPLGIGPGMATQTGPNIEWHGDSQNLLALDDNFPIVMAPPTLPMLQTDFSTTLAPGMLTPIGKEPQSPSLRPLDSSTLPMPSPFPDERDEANTSYLEHVDHSQSATQTPTKQKHVAQDADSGETSFYSSVSSSKAPVFHESAFTDVRFTFGFDGSALSSLVPAGQTEISEDVQIQPETVDEIPKTLQEYSLVEAGGTDLAAMDEDISFAEVDDETTNVNLVAQPTPEKQNIQPITAISSEDSEHVEALGKTQSKFRRVLKDSASDGSAVDGENDDSEANAEESVSVHEHDFLDSNDPETQIHFAEESTIIPGTDSREPPAPAPAAVSEVIDIGSDSSDEGYEEDHKEPQPLTADSQSITPASQIQTYPAEGGSKGENPDIKMESIERDSAFDLEGYEATQQETGPRKSVGLADDPPEEMLIEIPEGDRVDENHVVSVPATAPASNTRSKTKLMSSPARGEISVHKGTPQASKARYSLESISRTTRSPSATRSTLATSPTPVSSYNLRSHSTQHSPASVNVTESRPVSSHRQTTQQRSVETRDDEDGMTSSQSSTYKELKSPALNFMPSQSLGASRGKYSNTAFAKDSEESSSHSAKYLPTARYSDDPTGNQDTSSELEDPKGNEPRASPATMKTEPESHANSALVSSPSDVRTSSASKSFARAASSMSSTPRRSRRLRKDAYDLPMDDDELSDASTPKQATRNPSAAQKTPRDRRKGDPSSSFSVSSVTEEATISSPKPPQFAPVPNQSISENPLLATPEASQLPPGSPSFPSAQRDSVLPITPQLTQANYAGLRSFKTSDEPLQVDSDTVEVAHSPKPKRTPHRNIVSTGSPPRTASPSAKSDVETEVTLAPKPNPPSIGLSTPIAYYTPLKDIHYFLNRSSNFHSSSSPDVFALVTSDTTAPKRADKGPKDYFTTFQITDISLFPTTTTVQVFRPYDTALPYAQKGDIVLLRSFPVKSLNRRPTLVSGDDSAWCVWRYGKMLWGTSRAAFAEIRAREEVNGPSVERAEGEWKEVEKMRAWYLGSVKAELEESGVKTRSRDKA</sequence>
<organism evidence="3 4">
    <name type="scientific">Periconia digitata</name>
    <dbReference type="NCBI Taxonomy" id="1303443"/>
    <lineage>
        <taxon>Eukaryota</taxon>
        <taxon>Fungi</taxon>
        <taxon>Dikarya</taxon>
        <taxon>Ascomycota</taxon>
        <taxon>Pezizomycotina</taxon>
        <taxon>Dothideomycetes</taxon>
        <taxon>Pleosporomycetidae</taxon>
        <taxon>Pleosporales</taxon>
        <taxon>Massarineae</taxon>
        <taxon>Periconiaceae</taxon>
        <taxon>Periconia</taxon>
    </lineage>
</organism>
<accession>A0A9W4U9C9</accession>
<reference evidence="3" key="1">
    <citation type="submission" date="2023-01" db="EMBL/GenBank/DDBJ databases">
        <authorList>
            <person name="Van Ghelder C."/>
            <person name="Rancurel C."/>
        </authorList>
    </citation>
    <scope>NUCLEOTIDE SEQUENCE</scope>
    <source>
        <strain evidence="3">CNCM I-4278</strain>
    </source>
</reference>
<dbReference type="Gene3D" id="2.40.50.140">
    <property type="entry name" value="Nucleic acid-binding proteins"/>
    <property type="match status" value="1"/>
</dbReference>
<feature type="compositionally biased region" description="Polar residues" evidence="1">
    <location>
        <begin position="1224"/>
        <end position="1238"/>
    </location>
</feature>
<feature type="region of interest" description="Disordered" evidence="1">
    <location>
        <begin position="655"/>
        <end position="810"/>
    </location>
</feature>
<feature type="compositionally biased region" description="Polar residues" evidence="1">
    <location>
        <begin position="963"/>
        <end position="979"/>
    </location>
</feature>
<feature type="compositionally biased region" description="Polar residues" evidence="1">
    <location>
        <begin position="463"/>
        <end position="476"/>
    </location>
</feature>
<feature type="compositionally biased region" description="Polar residues" evidence="1">
    <location>
        <begin position="1036"/>
        <end position="1050"/>
    </location>
</feature>
<feature type="region of interest" description="Disordered" evidence="1">
    <location>
        <begin position="453"/>
        <end position="487"/>
    </location>
</feature>
<dbReference type="InterPro" id="IPR012340">
    <property type="entry name" value="NA-bd_OB-fold"/>
</dbReference>
<comment type="caution">
    <text evidence="3">The sequence shown here is derived from an EMBL/GenBank/DDBJ whole genome shotgun (WGS) entry which is preliminary data.</text>
</comment>
<name>A0A9W4U9C9_9PLEO</name>
<feature type="compositionally biased region" description="Basic and acidic residues" evidence="1">
    <location>
        <begin position="268"/>
        <end position="306"/>
    </location>
</feature>
<feature type="compositionally biased region" description="Polar residues" evidence="1">
    <location>
        <begin position="749"/>
        <end position="763"/>
    </location>
</feature>
<feature type="compositionally biased region" description="Polar residues" evidence="1">
    <location>
        <begin position="898"/>
        <end position="934"/>
    </location>
</feature>
<evidence type="ECO:0000256" key="1">
    <source>
        <dbReference type="SAM" id="MobiDB-lite"/>
    </source>
</evidence>
<evidence type="ECO:0000313" key="3">
    <source>
        <dbReference type="EMBL" id="CAI6307765.1"/>
    </source>
</evidence>
<dbReference type="Pfam" id="PF02765">
    <property type="entry name" value="POT1"/>
    <property type="match status" value="1"/>
</dbReference>
<protein>
    <recommendedName>
        <fullName evidence="2">Telomeric single stranded DNA binding POT1/Cdc13 domain-containing protein</fullName>
    </recommendedName>
</protein>
<feature type="region of interest" description="Disordered" evidence="1">
    <location>
        <begin position="834"/>
        <end position="1175"/>
    </location>
</feature>
<dbReference type="SUPFAM" id="SSF50249">
    <property type="entry name" value="Nucleic acid-binding proteins"/>
    <property type="match status" value="1"/>
</dbReference>
<keyword evidence="4" id="KW-1185">Reference proteome</keyword>
<feature type="compositionally biased region" description="Low complexity" evidence="1">
    <location>
        <begin position="1051"/>
        <end position="1068"/>
    </location>
</feature>
<feature type="region of interest" description="Disordered" evidence="1">
    <location>
        <begin position="207"/>
        <end position="339"/>
    </location>
</feature>
<gene>
    <name evidence="3" type="ORF">PDIGIT_LOCUS3090</name>
</gene>
<feature type="compositionally biased region" description="Basic and acidic residues" evidence="1">
    <location>
        <begin position="773"/>
        <end position="787"/>
    </location>
</feature>
<dbReference type="GO" id="GO:0003677">
    <property type="term" value="F:DNA binding"/>
    <property type="evidence" value="ECO:0007669"/>
    <property type="project" value="InterPro"/>
</dbReference>
<feature type="compositionally biased region" description="Polar residues" evidence="1">
    <location>
        <begin position="1090"/>
        <end position="1105"/>
    </location>
</feature>
<feature type="compositionally biased region" description="Polar residues" evidence="1">
    <location>
        <begin position="839"/>
        <end position="850"/>
    </location>
</feature>
<feature type="compositionally biased region" description="Acidic residues" evidence="1">
    <location>
        <begin position="668"/>
        <end position="677"/>
    </location>
</feature>
<dbReference type="GO" id="GO:0000723">
    <property type="term" value="P:telomere maintenance"/>
    <property type="evidence" value="ECO:0007669"/>
    <property type="project" value="InterPro"/>
</dbReference>
<proteinExistence type="predicted"/>
<feature type="domain" description="Telomeric single stranded DNA binding POT1/Cdc13" evidence="2">
    <location>
        <begin position="1266"/>
        <end position="1421"/>
    </location>
</feature>
<feature type="compositionally biased region" description="Low complexity" evidence="1">
    <location>
        <begin position="876"/>
        <end position="897"/>
    </location>
</feature>
<feature type="region of interest" description="Disordered" evidence="1">
    <location>
        <begin position="1197"/>
        <end position="1241"/>
    </location>
</feature>
<dbReference type="InterPro" id="IPR011564">
    <property type="entry name" value="Telomer_end-bd_POT1/Cdc13"/>
</dbReference>
<evidence type="ECO:0000259" key="2">
    <source>
        <dbReference type="SMART" id="SM00976"/>
    </source>
</evidence>
<dbReference type="GO" id="GO:0000781">
    <property type="term" value="C:chromosome, telomeric region"/>
    <property type="evidence" value="ECO:0007669"/>
    <property type="project" value="InterPro"/>
</dbReference>
<evidence type="ECO:0000313" key="4">
    <source>
        <dbReference type="Proteomes" id="UP001152607"/>
    </source>
</evidence>